<reference evidence="5" key="1">
    <citation type="submission" date="2019-08" db="EMBL/GenBank/DDBJ databases">
        <title>The improved chromosome-level genome for the pearl oyster Pinctada fucata martensii using PacBio sequencing and Hi-C.</title>
        <authorList>
            <person name="Zheng Z."/>
        </authorList>
    </citation>
    <scope>NUCLEOTIDE SEQUENCE</scope>
    <source>
        <strain evidence="5">ZZ-2019</strain>
        <tissue evidence="5">Adductor muscle</tissue>
    </source>
</reference>
<accession>A0AA88YIZ8</accession>
<keyword evidence="6" id="KW-1185">Reference proteome</keyword>
<evidence type="ECO:0000313" key="6">
    <source>
        <dbReference type="Proteomes" id="UP001186944"/>
    </source>
</evidence>
<dbReference type="AlphaFoldDB" id="A0AA88YIZ8"/>
<dbReference type="GO" id="GO:0046872">
    <property type="term" value="F:metal ion binding"/>
    <property type="evidence" value="ECO:0007669"/>
    <property type="project" value="UniProtKB-KW"/>
</dbReference>
<dbReference type="Pfam" id="PF13613">
    <property type="entry name" value="HTH_Tnp_4"/>
    <property type="match status" value="1"/>
</dbReference>
<evidence type="ECO:0000313" key="5">
    <source>
        <dbReference type="EMBL" id="KAK3106435.1"/>
    </source>
</evidence>
<protein>
    <recommendedName>
        <fullName evidence="7">DDE Tnp4 domain-containing protein</fullName>
    </recommendedName>
</protein>
<comment type="cofactor">
    <cofactor evidence="1">
        <name>a divalent metal cation</name>
        <dbReference type="ChEBI" id="CHEBI:60240"/>
    </cofactor>
</comment>
<evidence type="ECO:0000256" key="1">
    <source>
        <dbReference type="ARBA" id="ARBA00001968"/>
    </source>
</evidence>
<dbReference type="InterPro" id="IPR027805">
    <property type="entry name" value="Transposase_HTH_dom"/>
</dbReference>
<evidence type="ECO:0008006" key="7">
    <source>
        <dbReference type="Google" id="ProtNLM"/>
    </source>
</evidence>
<dbReference type="Proteomes" id="UP001186944">
    <property type="component" value="Unassembled WGS sequence"/>
</dbReference>
<organism evidence="5 6">
    <name type="scientific">Pinctada imbricata</name>
    <name type="common">Atlantic pearl-oyster</name>
    <name type="synonym">Pinctada martensii</name>
    <dbReference type="NCBI Taxonomy" id="66713"/>
    <lineage>
        <taxon>Eukaryota</taxon>
        <taxon>Metazoa</taxon>
        <taxon>Spiralia</taxon>
        <taxon>Lophotrochozoa</taxon>
        <taxon>Mollusca</taxon>
        <taxon>Bivalvia</taxon>
        <taxon>Autobranchia</taxon>
        <taxon>Pteriomorphia</taxon>
        <taxon>Pterioida</taxon>
        <taxon>Pterioidea</taxon>
        <taxon>Pteriidae</taxon>
        <taxon>Pinctada</taxon>
    </lineage>
</organism>
<keyword evidence="2" id="KW-0479">Metal-binding</keyword>
<sequence>MDPDTLSFVLSSIPALASCPPDPTEIVEFLSYVLIICTMPPPDPLLDTRYRLFSPFQVFGLFSNERSVYEITGETRSSIISMKEELSDLLGQDPRHIHKLLTINRIFLFLIWLRSYPSYYFLSMLFGVSVSTIHREIACLIPIFRAKFSMYIKWASYNDWRTMRGVWPTLSSVVGAIDGTSGEIYRPQIVPQRLFYSGHRHYHAIHAQVVVDNSGLIRYIESGFPGHQNDAQQFHIMRSIGQNSEFSLPLDCFLLADKIYPNIHPLLTPYTITQIHRQPARMQRKFRKFNRLHARHRMIVEHSIGEIKRYCILRSLWRHPREELESIVVICAGLCNKKKLST</sequence>
<comment type="caution">
    <text evidence="5">The sequence shown here is derived from an EMBL/GenBank/DDBJ whole genome shotgun (WGS) entry which is preliminary data.</text>
</comment>
<feature type="domain" description="DDE Tnp4" evidence="3">
    <location>
        <begin position="177"/>
        <end position="336"/>
    </location>
</feature>
<dbReference type="Pfam" id="PF13359">
    <property type="entry name" value="DDE_Tnp_4"/>
    <property type="match status" value="1"/>
</dbReference>
<gene>
    <name evidence="5" type="ORF">FSP39_019847</name>
</gene>
<feature type="domain" description="Transposase Helix-turn-helix" evidence="4">
    <location>
        <begin position="98"/>
        <end position="147"/>
    </location>
</feature>
<proteinExistence type="predicted"/>
<evidence type="ECO:0000256" key="2">
    <source>
        <dbReference type="ARBA" id="ARBA00022723"/>
    </source>
</evidence>
<evidence type="ECO:0000259" key="4">
    <source>
        <dbReference type="Pfam" id="PF13613"/>
    </source>
</evidence>
<dbReference type="EMBL" id="VSWD01000003">
    <property type="protein sequence ID" value="KAK3106435.1"/>
    <property type="molecule type" value="Genomic_DNA"/>
</dbReference>
<evidence type="ECO:0000259" key="3">
    <source>
        <dbReference type="Pfam" id="PF13359"/>
    </source>
</evidence>
<name>A0AA88YIZ8_PINIB</name>
<dbReference type="InterPro" id="IPR027806">
    <property type="entry name" value="HARBI1_dom"/>
</dbReference>